<dbReference type="OrthoDB" id="177316at2"/>
<dbReference type="Gene3D" id="2.40.160.180">
    <property type="entry name" value="Carbohydrate-selective porin OprB"/>
    <property type="match status" value="1"/>
</dbReference>
<sequence>MRTSLQRLGAAAGLAAALACAVSPALAQSADRATLTGDWGGARTRAADAGVTFRGDYVSETFSVLDGGLRRGGGYTQQIRVGADFDLDKLAGWTGGILHLTFNDRRGKGVSSDVVGNRLPIQEAYGGQYTRLTELSIEQQLDGGRLDLRAGFFAMGNDLGGMAIGCNLVNAAFCAHPLSMSGDSGWYNYPNARWGVAARYAVRPDLLVRTGGYQVNPALNDKRNAWRPFASGSTGVMLPLEVGYDRGAAGGLPGRYKLGAYYDSSRVARQGESGRVKGRYGVYLLADQMIWREGSGGRGLSLFGQFTANPKASAPITRWYEAGLVKTGTFPGRDADTIALGLVHAELNPRLRRAYVDAATPPVDYGSLPAGETAIELSYGWQATRWLTVRPDVQYIIDPGAFGYRDTPNALVAGAQVKAQF</sequence>
<feature type="chain" id="PRO_5041746292" evidence="2">
    <location>
        <begin position="28"/>
        <end position="421"/>
    </location>
</feature>
<dbReference type="GO" id="GO:0008643">
    <property type="term" value="P:carbohydrate transport"/>
    <property type="evidence" value="ECO:0007669"/>
    <property type="project" value="InterPro"/>
</dbReference>
<evidence type="ECO:0000313" key="4">
    <source>
        <dbReference type="EMBL" id="PLR07830.1"/>
    </source>
</evidence>
<name>A0A2N5CN12_9CAUL</name>
<dbReference type="GO" id="GO:0016020">
    <property type="term" value="C:membrane"/>
    <property type="evidence" value="ECO:0007669"/>
    <property type="project" value="InterPro"/>
</dbReference>
<dbReference type="EMBL" id="CP026100">
    <property type="protein sequence ID" value="AYV46594.1"/>
    <property type="molecule type" value="Genomic_DNA"/>
</dbReference>
<dbReference type="InterPro" id="IPR052932">
    <property type="entry name" value="OprB_Porin"/>
</dbReference>
<evidence type="ECO:0000256" key="1">
    <source>
        <dbReference type="ARBA" id="ARBA00008769"/>
    </source>
</evidence>
<dbReference type="PROSITE" id="PS51257">
    <property type="entry name" value="PROKAR_LIPOPROTEIN"/>
    <property type="match status" value="1"/>
</dbReference>
<reference evidence="3 6" key="2">
    <citation type="submission" date="2018-01" db="EMBL/GenBank/DDBJ databases">
        <title>Complete genome sequence of Caulobacter flavus RHGG3.</title>
        <authorList>
            <person name="Yang E."/>
        </authorList>
    </citation>
    <scope>NUCLEOTIDE SEQUENCE [LARGE SCALE GENOMIC DNA]</scope>
    <source>
        <strain evidence="3 6">RHGG3</strain>
    </source>
</reference>
<dbReference type="PANTHER" id="PTHR37944">
    <property type="entry name" value="PORIN B"/>
    <property type="match status" value="1"/>
</dbReference>
<dbReference type="AlphaFoldDB" id="A0A2N5CN12"/>
<dbReference type="RefSeq" id="WP_101714998.1">
    <property type="nucleotide sequence ID" value="NZ_CP026100.1"/>
</dbReference>
<reference evidence="4 5" key="1">
    <citation type="submission" date="2017-12" db="EMBL/GenBank/DDBJ databases">
        <title>The genome sequence of Caulobacter flavus CGMCC1 15093.</title>
        <authorList>
            <person name="Gao J."/>
            <person name="Mao X."/>
            <person name="Sun J."/>
        </authorList>
    </citation>
    <scope>NUCLEOTIDE SEQUENCE [LARGE SCALE GENOMIC DNA]</scope>
    <source>
        <strain evidence="4 5">CGMCC1 15093</strain>
    </source>
</reference>
<dbReference type="KEGG" id="cfh:C1707_10135"/>
<accession>A0A2N5CN12</accession>
<evidence type="ECO:0000313" key="5">
    <source>
        <dbReference type="Proteomes" id="UP000234483"/>
    </source>
</evidence>
<evidence type="ECO:0000313" key="3">
    <source>
        <dbReference type="EMBL" id="AYV46594.1"/>
    </source>
</evidence>
<dbReference type="Pfam" id="PF04966">
    <property type="entry name" value="OprB"/>
    <property type="match status" value="1"/>
</dbReference>
<keyword evidence="2" id="KW-0732">Signal</keyword>
<dbReference type="InterPro" id="IPR038673">
    <property type="entry name" value="OprB_sf"/>
</dbReference>
<dbReference type="Proteomes" id="UP000281192">
    <property type="component" value="Chromosome"/>
</dbReference>
<comment type="similarity">
    <text evidence="1 2">Belongs to the OprB family.</text>
</comment>
<gene>
    <name evidence="3" type="ORF">C1707_10135</name>
    <name evidence="4" type="ORF">CFHF_21610</name>
</gene>
<feature type="signal peptide" evidence="2">
    <location>
        <begin position="1"/>
        <end position="27"/>
    </location>
</feature>
<dbReference type="InterPro" id="IPR007049">
    <property type="entry name" value="Carb-sel_porin_OprB"/>
</dbReference>
<dbReference type="Proteomes" id="UP000234483">
    <property type="component" value="Unassembled WGS sequence"/>
</dbReference>
<proteinExistence type="inferred from homology"/>
<dbReference type="GO" id="GO:0015288">
    <property type="term" value="F:porin activity"/>
    <property type="evidence" value="ECO:0007669"/>
    <property type="project" value="InterPro"/>
</dbReference>
<dbReference type="PANTHER" id="PTHR37944:SF1">
    <property type="entry name" value="PORIN B"/>
    <property type="match status" value="1"/>
</dbReference>
<keyword evidence="6" id="KW-1185">Reference proteome</keyword>
<organism evidence="4 5">
    <name type="scientific">Caulobacter flavus</name>
    <dbReference type="NCBI Taxonomy" id="1679497"/>
    <lineage>
        <taxon>Bacteria</taxon>
        <taxon>Pseudomonadati</taxon>
        <taxon>Pseudomonadota</taxon>
        <taxon>Alphaproteobacteria</taxon>
        <taxon>Caulobacterales</taxon>
        <taxon>Caulobacteraceae</taxon>
        <taxon>Caulobacter</taxon>
    </lineage>
</organism>
<dbReference type="EMBL" id="PJRQ01000044">
    <property type="protein sequence ID" value="PLR07830.1"/>
    <property type="molecule type" value="Genomic_DNA"/>
</dbReference>
<protein>
    <submittedName>
        <fullName evidence="4">Carbohydrate porin</fullName>
    </submittedName>
</protein>
<evidence type="ECO:0000313" key="6">
    <source>
        <dbReference type="Proteomes" id="UP000281192"/>
    </source>
</evidence>
<evidence type="ECO:0000256" key="2">
    <source>
        <dbReference type="RuleBase" id="RU363072"/>
    </source>
</evidence>